<keyword evidence="2" id="KW-0812">Transmembrane</keyword>
<feature type="compositionally biased region" description="Basic residues" evidence="1">
    <location>
        <begin position="191"/>
        <end position="203"/>
    </location>
</feature>
<reference evidence="3" key="2">
    <citation type="submission" date="2019-06" db="EMBL/GenBank/DDBJ databases">
        <title>Genomics analysis of Aphanomyces spp. identifies a new class of oomycete effector associated with host adaptation.</title>
        <authorList>
            <person name="Gaulin E."/>
        </authorList>
    </citation>
    <scope>NUCLEOTIDE SEQUENCE</scope>
    <source>
        <strain evidence="3">CBS 578.67</strain>
    </source>
</reference>
<keyword evidence="2" id="KW-0472">Membrane</keyword>
<gene>
    <name evidence="4" type="primary">Aste57867_1380</name>
    <name evidence="3" type="ORF">As57867_001379</name>
    <name evidence="4" type="ORF">ASTE57867_1380</name>
</gene>
<evidence type="ECO:0000313" key="3">
    <source>
        <dbReference type="EMBL" id="KAF0718946.1"/>
    </source>
</evidence>
<dbReference type="GO" id="GO:0005739">
    <property type="term" value="C:mitochondrion"/>
    <property type="evidence" value="ECO:0007669"/>
    <property type="project" value="TreeGrafter"/>
</dbReference>
<evidence type="ECO:0000313" key="4">
    <source>
        <dbReference type="EMBL" id="VFT78598.1"/>
    </source>
</evidence>
<keyword evidence="2" id="KW-1133">Transmembrane helix</keyword>
<dbReference type="Pfam" id="PF10032">
    <property type="entry name" value="Pho88"/>
    <property type="match status" value="1"/>
</dbReference>
<reference evidence="4 5" key="1">
    <citation type="submission" date="2019-03" db="EMBL/GenBank/DDBJ databases">
        <authorList>
            <person name="Gaulin E."/>
            <person name="Dumas B."/>
        </authorList>
    </citation>
    <scope>NUCLEOTIDE SEQUENCE [LARGE SCALE GENOMIC DNA]</scope>
    <source>
        <strain evidence="4">CBS 568.67</strain>
    </source>
</reference>
<dbReference type="AlphaFoldDB" id="A0A485K9A3"/>
<sequence>MKLPTLESIQSIPPAFISLAVILLSRQIVDPENSVHVWIIRILYALSQLSCVAVLVYLYIQGGNNKDPGVVVVKEDLGFGQEGDNTEKITVGEHDKRAALKEIQKMALGLVVTSFIHVQWGFTPPLIIGIYNGPQALYQIPLVRVCLRGERAWGKLQRPWAEPVTSFTKRFEAWNDTIATVLTGENDNAPKKAKKEKKEKKRK</sequence>
<dbReference type="GO" id="GO:0005783">
    <property type="term" value="C:endoplasmic reticulum"/>
    <property type="evidence" value="ECO:0007669"/>
    <property type="project" value="InterPro"/>
</dbReference>
<dbReference type="EMBL" id="VJMH01000106">
    <property type="protein sequence ID" value="KAF0718946.1"/>
    <property type="molecule type" value="Genomic_DNA"/>
</dbReference>
<feature type="transmembrane region" description="Helical" evidence="2">
    <location>
        <begin position="35"/>
        <end position="60"/>
    </location>
</feature>
<dbReference type="Proteomes" id="UP000332933">
    <property type="component" value="Unassembled WGS sequence"/>
</dbReference>
<evidence type="ECO:0000313" key="5">
    <source>
        <dbReference type="Proteomes" id="UP000332933"/>
    </source>
</evidence>
<dbReference type="InterPro" id="IPR012098">
    <property type="entry name" value="SND3_fun"/>
</dbReference>
<proteinExistence type="predicted"/>
<dbReference type="EMBL" id="CAADRA010000106">
    <property type="protein sequence ID" value="VFT78598.1"/>
    <property type="molecule type" value="Genomic_DNA"/>
</dbReference>
<feature type="region of interest" description="Disordered" evidence="1">
    <location>
        <begin position="184"/>
        <end position="203"/>
    </location>
</feature>
<dbReference type="OrthoDB" id="18139at2759"/>
<organism evidence="4 5">
    <name type="scientific">Aphanomyces stellatus</name>
    <dbReference type="NCBI Taxonomy" id="120398"/>
    <lineage>
        <taxon>Eukaryota</taxon>
        <taxon>Sar</taxon>
        <taxon>Stramenopiles</taxon>
        <taxon>Oomycota</taxon>
        <taxon>Saprolegniomycetes</taxon>
        <taxon>Saprolegniales</taxon>
        <taxon>Verrucalvaceae</taxon>
        <taxon>Aphanomyces</taxon>
    </lineage>
</organism>
<evidence type="ECO:0000256" key="2">
    <source>
        <dbReference type="SAM" id="Phobius"/>
    </source>
</evidence>
<keyword evidence="5" id="KW-1185">Reference proteome</keyword>
<dbReference type="GO" id="GO:0045047">
    <property type="term" value="P:protein targeting to ER"/>
    <property type="evidence" value="ECO:0007669"/>
    <property type="project" value="InterPro"/>
</dbReference>
<name>A0A485K9A3_9STRA</name>
<dbReference type="PANTHER" id="PTHR28112">
    <property type="entry name" value="SRP-INDEPENDENT TARGETING PROTEIN 3"/>
    <property type="match status" value="1"/>
</dbReference>
<dbReference type="PANTHER" id="PTHR28112:SF1">
    <property type="entry name" value="SRP-INDEPENDENT TARGETING PROTEIN 3"/>
    <property type="match status" value="1"/>
</dbReference>
<accession>A0A485K9A3</accession>
<evidence type="ECO:0000256" key="1">
    <source>
        <dbReference type="SAM" id="MobiDB-lite"/>
    </source>
</evidence>
<protein>
    <submittedName>
        <fullName evidence="4">Aste57867_1380 protein</fullName>
    </submittedName>
</protein>